<feature type="compositionally biased region" description="Low complexity" evidence="5">
    <location>
        <begin position="191"/>
        <end position="217"/>
    </location>
</feature>
<proteinExistence type="predicted"/>
<protein>
    <submittedName>
        <fullName evidence="6">Uncharacterized protein</fullName>
    </submittedName>
</protein>
<name>A0AB34K698_PRYPA</name>
<evidence type="ECO:0000256" key="5">
    <source>
        <dbReference type="SAM" id="MobiDB-lite"/>
    </source>
</evidence>
<keyword evidence="4" id="KW-0460">Magnesium</keyword>
<evidence type="ECO:0000256" key="3">
    <source>
        <dbReference type="PIRSR" id="PIRSR606689-1"/>
    </source>
</evidence>
<feature type="binding site" evidence="4">
    <location>
        <position position="36"/>
    </location>
    <ligand>
        <name>Mg(2+)</name>
        <dbReference type="ChEBI" id="CHEBI:18420"/>
    </ligand>
</feature>
<evidence type="ECO:0000256" key="1">
    <source>
        <dbReference type="ARBA" id="ARBA00022741"/>
    </source>
</evidence>
<dbReference type="Proteomes" id="UP001515480">
    <property type="component" value="Unassembled WGS sequence"/>
</dbReference>
<evidence type="ECO:0000256" key="4">
    <source>
        <dbReference type="PIRSR" id="PIRSR606689-2"/>
    </source>
</evidence>
<feature type="binding site" evidence="3">
    <location>
        <begin position="10"/>
        <end position="17"/>
    </location>
    <ligand>
        <name>GTP</name>
        <dbReference type="ChEBI" id="CHEBI:37565"/>
    </ligand>
</feature>
<dbReference type="EMBL" id="JBGBPQ010000002">
    <property type="protein sequence ID" value="KAL1528521.1"/>
    <property type="molecule type" value="Genomic_DNA"/>
</dbReference>
<keyword evidence="1 3" id="KW-0547">Nucleotide-binding</keyword>
<dbReference type="Gene3D" id="3.40.50.300">
    <property type="entry name" value="P-loop containing nucleotide triphosphate hydrolases"/>
    <property type="match status" value="1"/>
</dbReference>
<dbReference type="AlphaFoldDB" id="A0AB34K698"/>
<reference evidence="6 7" key="1">
    <citation type="journal article" date="2024" name="Science">
        <title>Giant polyketide synthase enzymes in the biosynthesis of giant marine polyether toxins.</title>
        <authorList>
            <person name="Fallon T.R."/>
            <person name="Shende V.V."/>
            <person name="Wierzbicki I.H."/>
            <person name="Pendleton A.L."/>
            <person name="Watervoot N.F."/>
            <person name="Auber R.P."/>
            <person name="Gonzalez D.J."/>
            <person name="Wisecaver J.H."/>
            <person name="Moore B.S."/>
        </authorList>
    </citation>
    <scope>NUCLEOTIDE SEQUENCE [LARGE SCALE GENOMIC DNA]</scope>
    <source>
        <strain evidence="6 7">12B1</strain>
    </source>
</reference>
<keyword evidence="4" id="KW-0479">Metal-binding</keyword>
<feature type="binding site" evidence="3">
    <location>
        <position position="72"/>
    </location>
    <ligand>
        <name>GTP</name>
        <dbReference type="ChEBI" id="CHEBI:37565"/>
    </ligand>
</feature>
<dbReference type="PROSITE" id="PS51417">
    <property type="entry name" value="ARF"/>
    <property type="match status" value="1"/>
</dbReference>
<dbReference type="Pfam" id="PF00025">
    <property type="entry name" value="Arf"/>
    <property type="match status" value="1"/>
</dbReference>
<dbReference type="InterPro" id="IPR006689">
    <property type="entry name" value="Small_GTPase_ARF/SAR"/>
</dbReference>
<evidence type="ECO:0000313" key="7">
    <source>
        <dbReference type="Proteomes" id="UP001515480"/>
    </source>
</evidence>
<feature type="region of interest" description="Disordered" evidence="5">
    <location>
        <begin position="276"/>
        <end position="298"/>
    </location>
</feature>
<dbReference type="GO" id="GO:0005525">
    <property type="term" value="F:GTP binding"/>
    <property type="evidence" value="ECO:0007669"/>
    <property type="project" value="UniProtKB-KW"/>
</dbReference>
<evidence type="ECO:0000313" key="6">
    <source>
        <dbReference type="EMBL" id="KAL1528521.1"/>
    </source>
</evidence>
<dbReference type="InterPro" id="IPR024156">
    <property type="entry name" value="Small_GTPase_ARF"/>
</dbReference>
<keyword evidence="7" id="KW-1185">Reference proteome</keyword>
<dbReference type="GO" id="GO:0046872">
    <property type="term" value="F:metal ion binding"/>
    <property type="evidence" value="ECO:0007669"/>
    <property type="project" value="UniProtKB-KW"/>
</dbReference>
<feature type="region of interest" description="Disordered" evidence="5">
    <location>
        <begin position="190"/>
        <end position="248"/>
    </location>
</feature>
<feature type="binding site" evidence="4">
    <location>
        <position position="17"/>
    </location>
    <ligand>
        <name>Mg(2+)</name>
        <dbReference type="ChEBI" id="CHEBI:18420"/>
    </ligand>
</feature>
<evidence type="ECO:0000256" key="2">
    <source>
        <dbReference type="ARBA" id="ARBA00023134"/>
    </source>
</evidence>
<dbReference type="InterPro" id="IPR027417">
    <property type="entry name" value="P-loop_NTPase"/>
</dbReference>
<sequence length="320" mass="34594">MTRARVAIVGLDGVGKSSILMSLQGRRVLSGATTPTNGCNQMCLYRLDSGTWTTRNPTDQCHFALEVLDLGGSDSMRPYWKKVCEGVDALIAVVDVTETNPQRWDELTNELKNLRIDLEDVHGVMPILSLLNRKGQSLGECTPPKDALARLGLDGQLGVHALMISSSRDAAALRAGLDWLWTIFGPDPDDVPAVGDTPDAMQEAAPSEEASARSGSSVDFRGKEDSAKAEQPSAVDAEEFVQSEEVDSDRVDYPPEALVMSAGPIGLIRSLRRHRENSHSSECSPAVSPSGRRGGKMRVARECSEVRALEQADGSFRGFQ</sequence>
<feature type="compositionally biased region" description="Acidic residues" evidence="5">
    <location>
        <begin position="236"/>
        <end position="247"/>
    </location>
</feature>
<keyword evidence="2 3" id="KW-0342">GTP-binding</keyword>
<dbReference type="SUPFAM" id="SSF52540">
    <property type="entry name" value="P-loop containing nucleoside triphosphate hydrolases"/>
    <property type="match status" value="1"/>
</dbReference>
<comment type="caution">
    <text evidence="6">The sequence shown here is derived from an EMBL/GenBank/DDBJ whole genome shotgun (WGS) entry which is preliminary data.</text>
</comment>
<dbReference type="GO" id="GO:0003924">
    <property type="term" value="F:GTPase activity"/>
    <property type="evidence" value="ECO:0007669"/>
    <property type="project" value="InterPro"/>
</dbReference>
<organism evidence="6 7">
    <name type="scientific">Prymnesium parvum</name>
    <name type="common">Toxic golden alga</name>
    <dbReference type="NCBI Taxonomy" id="97485"/>
    <lineage>
        <taxon>Eukaryota</taxon>
        <taxon>Haptista</taxon>
        <taxon>Haptophyta</taxon>
        <taxon>Prymnesiophyceae</taxon>
        <taxon>Prymnesiales</taxon>
        <taxon>Prymnesiaceae</taxon>
        <taxon>Prymnesium</taxon>
    </lineage>
</organism>
<accession>A0AB34K698</accession>
<gene>
    <name evidence="6" type="ORF">AB1Y20_009864</name>
</gene>
<dbReference type="PANTHER" id="PTHR11711">
    <property type="entry name" value="ADP RIBOSYLATION FACTOR-RELATED"/>
    <property type="match status" value="1"/>
</dbReference>